<feature type="compositionally biased region" description="Polar residues" evidence="1">
    <location>
        <begin position="7"/>
        <end position="16"/>
    </location>
</feature>
<dbReference type="OMA" id="HWPACAK"/>
<feature type="region of interest" description="Disordered" evidence="1">
    <location>
        <begin position="1"/>
        <end position="39"/>
    </location>
</feature>
<dbReference type="EMBL" id="AGNL01000812">
    <property type="protein sequence ID" value="EJK77485.1"/>
    <property type="molecule type" value="Genomic_DNA"/>
</dbReference>
<evidence type="ECO:0000313" key="2">
    <source>
        <dbReference type="EMBL" id="EJK77485.1"/>
    </source>
</evidence>
<dbReference type="OrthoDB" id="2018221at2759"/>
<evidence type="ECO:0000313" key="3">
    <source>
        <dbReference type="Proteomes" id="UP000266841"/>
    </source>
</evidence>
<reference evidence="2 3" key="1">
    <citation type="journal article" date="2012" name="Genome Biol.">
        <title>Genome and low-iron response of an oceanic diatom adapted to chronic iron limitation.</title>
        <authorList>
            <person name="Lommer M."/>
            <person name="Specht M."/>
            <person name="Roy A.S."/>
            <person name="Kraemer L."/>
            <person name="Andreson R."/>
            <person name="Gutowska M.A."/>
            <person name="Wolf J."/>
            <person name="Bergner S.V."/>
            <person name="Schilhabel M.B."/>
            <person name="Klostermeier U.C."/>
            <person name="Beiko R.G."/>
            <person name="Rosenstiel P."/>
            <person name="Hippler M."/>
            <person name="Laroche J."/>
        </authorList>
    </citation>
    <scope>NUCLEOTIDE SEQUENCE [LARGE SCALE GENOMIC DNA]</scope>
    <source>
        <strain evidence="2 3">CCMP1005</strain>
    </source>
</reference>
<evidence type="ECO:0000256" key="1">
    <source>
        <dbReference type="SAM" id="MobiDB-lite"/>
    </source>
</evidence>
<dbReference type="AlphaFoldDB" id="K0TIP5"/>
<proteinExistence type="predicted"/>
<comment type="caution">
    <text evidence="2">The sequence shown here is derived from an EMBL/GenBank/DDBJ whole genome shotgun (WGS) entry which is preliminary data.</text>
</comment>
<name>K0TIP5_THAOC</name>
<accession>K0TIP5</accession>
<dbReference type="eggNOG" id="ENOG502SUH7">
    <property type="taxonomic scope" value="Eukaryota"/>
</dbReference>
<organism evidence="2 3">
    <name type="scientific">Thalassiosira oceanica</name>
    <name type="common">Marine diatom</name>
    <dbReference type="NCBI Taxonomy" id="159749"/>
    <lineage>
        <taxon>Eukaryota</taxon>
        <taxon>Sar</taxon>
        <taxon>Stramenopiles</taxon>
        <taxon>Ochrophyta</taxon>
        <taxon>Bacillariophyta</taxon>
        <taxon>Coscinodiscophyceae</taxon>
        <taxon>Thalassiosirophycidae</taxon>
        <taxon>Thalassiosirales</taxon>
        <taxon>Thalassiosiraceae</taxon>
        <taxon>Thalassiosira</taxon>
    </lineage>
</organism>
<gene>
    <name evidence="2" type="ORF">THAOC_00684</name>
</gene>
<keyword evidence="3" id="KW-1185">Reference proteome</keyword>
<sequence>MIGKVTSFDSRPQATGESIRGEDFEPSSDDEVSDEQTLTHSHSCILLSTSSPPPSFGPGPLLLAYAVPSSIETEELRDMASDGMPRRDEVTVIRRISGTLGEIELGGDALLDLTVGDALEKAMNEQPTTVTKSSSFGVMSDQGPCPVLYFSGVTNQEMMETYNIMASEVYQETQGVHWPACAKVVEPALKKSLRQVLTEISGDHADAMRMRREDAEGQEQ</sequence>
<dbReference type="Proteomes" id="UP000266841">
    <property type="component" value="Unassembled WGS sequence"/>
</dbReference>
<protein>
    <submittedName>
        <fullName evidence="2">Uncharacterized protein</fullName>
    </submittedName>
</protein>
<feature type="compositionally biased region" description="Acidic residues" evidence="1">
    <location>
        <begin position="24"/>
        <end position="34"/>
    </location>
</feature>